<dbReference type="PANTHER" id="PTHR18849:SF0">
    <property type="entry name" value="CILIA- AND FLAGELLA-ASSOCIATED PROTEIN 410-RELATED"/>
    <property type="match status" value="1"/>
</dbReference>
<evidence type="ECO:0000313" key="4">
    <source>
        <dbReference type="EMBL" id="VDI64766.1"/>
    </source>
</evidence>
<dbReference type="Gene3D" id="3.80.10.10">
    <property type="entry name" value="Ribonuclease Inhibitor"/>
    <property type="match status" value="3"/>
</dbReference>
<dbReference type="InterPro" id="IPR029071">
    <property type="entry name" value="Ubiquitin-like_domsf"/>
</dbReference>
<dbReference type="PANTHER" id="PTHR18849">
    <property type="entry name" value="LEUCINE RICH REPEAT PROTEIN"/>
    <property type="match status" value="1"/>
</dbReference>
<dbReference type="SUPFAM" id="SSF52058">
    <property type="entry name" value="L domain-like"/>
    <property type="match status" value="1"/>
</dbReference>
<dbReference type="Proteomes" id="UP000596742">
    <property type="component" value="Unassembled WGS sequence"/>
</dbReference>
<dbReference type="OrthoDB" id="5855206at2759"/>
<keyword evidence="5" id="KW-1185">Reference proteome</keyword>
<accession>A0A8B6GIZ8</accession>
<dbReference type="SUPFAM" id="SSF54236">
    <property type="entry name" value="Ubiquitin-like"/>
    <property type="match status" value="2"/>
</dbReference>
<dbReference type="InterPro" id="IPR032675">
    <property type="entry name" value="LRR_dom_sf"/>
</dbReference>
<dbReference type="EMBL" id="UYJE01008549">
    <property type="protein sequence ID" value="VDI64766.1"/>
    <property type="molecule type" value="Genomic_DNA"/>
</dbReference>
<sequence>MTASTEITMVEAIHQKYDDDVETCIHIHIPASAPGKTESGNLVIPPILALHDSNISGAGDTDRLETLCKQVQELDLTKNCIKDWSQIIEIIERLPKLRFLNLTSNPIENRLSWECDKQFPNISNLILNDTNVSWECLMKLLHVFPRVEELHLSLNGYSSVDLHDDFRYPPLSRLYLNGNKIQDWTEMCRLGQCFPHLENLVAMESDLTSIMSDVDLKETFPCLKSLNLTKTKLATWEDIEVFREFPVLVDLRIKDLPFIQTLPEKERRQNIVARLPNITKLNGSPVHEQEREEAERAYIRNFLDAESKPQRFYELKKIHGKVEHLADIDLSPDLHYHIKVKYEDKEEMMDILKDQKVKDLKKLLQNFCGLPSNRIKIFEFYELEEIHGKLKHLVDVDLSPDLYYHMKVKYEDKEEMMDILKDQTVRDLKKLLQNFCGLPSNKIKIFEYKPDYNQLDQLRSNIRSLHSYRWTEMDEIHIYPTETYVSPNLSVHICEVHAKE</sequence>
<dbReference type="InterPro" id="IPR000626">
    <property type="entry name" value="Ubiquitin-like_dom"/>
</dbReference>
<proteinExistence type="predicted"/>
<evidence type="ECO:0000256" key="2">
    <source>
        <dbReference type="ARBA" id="ARBA00022737"/>
    </source>
</evidence>
<feature type="domain" description="Ubiquitin-like" evidence="3">
    <location>
        <begin position="421"/>
        <end position="478"/>
    </location>
</feature>
<evidence type="ECO:0000259" key="3">
    <source>
        <dbReference type="Pfam" id="PF14560"/>
    </source>
</evidence>
<protein>
    <recommendedName>
        <fullName evidence="3">Ubiquitin-like domain-containing protein</fullName>
    </recommendedName>
</protein>
<comment type="caution">
    <text evidence="4">The sequence shown here is derived from an EMBL/GenBank/DDBJ whole genome shotgun (WGS) entry which is preliminary data.</text>
</comment>
<dbReference type="Pfam" id="PF14560">
    <property type="entry name" value="Ubiquitin_2"/>
    <property type="match status" value="1"/>
</dbReference>
<dbReference type="AlphaFoldDB" id="A0A8B6GIZ8"/>
<evidence type="ECO:0000313" key="5">
    <source>
        <dbReference type="Proteomes" id="UP000596742"/>
    </source>
</evidence>
<name>A0A8B6GIZ8_MYTGA</name>
<evidence type="ECO:0000256" key="1">
    <source>
        <dbReference type="ARBA" id="ARBA00022614"/>
    </source>
</evidence>
<keyword evidence="2" id="KW-0677">Repeat</keyword>
<reference evidence="4" key="1">
    <citation type="submission" date="2018-11" db="EMBL/GenBank/DDBJ databases">
        <authorList>
            <person name="Alioto T."/>
            <person name="Alioto T."/>
        </authorList>
    </citation>
    <scope>NUCLEOTIDE SEQUENCE</scope>
</reference>
<keyword evidence="1" id="KW-0433">Leucine-rich repeat</keyword>
<organism evidence="4 5">
    <name type="scientific">Mytilus galloprovincialis</name>
    <name type="common">Mediterranean mussel</name>
    <dbReference type="NCBI Taxonomy" id="29158"/>
    <lineage>
        <taxon>Eukaryota</taxon>
        <taxon>Metazoa</taxon>
        <taxon>Spiralia</taxon>
        <taxon>Lophotrochozoa</taxon>
        <taxon>Mollusca</taxon>
        <taxon>Bivalvia</taxon>
        <taxon>Autobranchia</taxon>
        <taxon>Pteriomorphia</taxon>
        <taxon>Mytilida</taxon>
        <taxon>Mytiloidea</taxon>
        <taxon>Mytilidae</taxon>
        <taxon>Mytilinae</taxon>
        <taxon>Mytilus</taxon>
    </lineage>
</organism>
<gene>
    <name evidence="4" type="ORF">MGAL_10B066642</name>
</gene>